<keyword evidence="2" id="KW-0430">Lectin</keyword>
<dbReference type="InterPro" id="IPR012913">
    <property type="entry name" value="OS9-like_dom"/>
</dbReference>
<dbReference type="InterPro" id="IPR045149">
    <property type="entry name" value="OS-9-like"/>
</dbReference>
<dbReference type="GO" id="GO:0030968">
    <property type="term" value="P:endoplasmic reticulum unfolded protein response"/>
    <property type="evidence" value="ECO:0007669"/>
    <property type="project" value="UniProtKB-UniRule"/>
</dbReference>
<dbReference type="PANTHER" id="PTHR15414:SF5">
    <property type="entry name" value="PROTEIN OS-9"/>
    <property type="match status" value="1"/>
</dbReference>
<protein>
    <recommendedName>
        <fullName evidence="2">Endoplasmic reticulum lectin</fullName>
    </recommendedName>
</protein>
<comment type="similarity">
    <text evidence="2">Belongs to the OS-9 family.</text>
</comment>
<organism evidence="5 6">
    <name type="scientific">Maylandia zebra</name>
    <name type="common">zebra mbuna</name>
    <dbReference type="NCBI Taxonomy" id="106582"/>
    <lineage>
        <taxon>Eukaryota</taxon>
        <taxon>Metazoa</taxon>
        <taxon>Chordata</taxon>
        <taxon>Craniata</taxon>
        <taxon>Vertebrata</taxon>
        <taxon>Euteleostomi</taxon>
        <taxon>Actinopterygii</taxon>
        <taxon>Neopterygii</taxon>
        <taxon>Teleostei</taxon>
        <taxon>Neoteleostei</taxon>
        <taxon>Acanthomorphata</taxon>
        <taxon>Ovalentaria</taxon>
        <taxon>Cichlomorphae</taxon>
        <taxon>Cichliformes</taxon>
        <taxon>Cichlidae</taxon>
        <taxon>African cichlids</taxon>
        <taxon>Pseudocrenilabrinae</taxon>
        <taxon>Haplochromini</taxon>
        <taxon>Maylandia</taxon>
        <taxon>Maylandia zebra complex</taxon>
    </lineage>
</organism>
<evidence type="ECO:0000256" key="3">
    <source>
        <dbReference type="SAM" id="SignalP"/>
    </source>
</evidence>
<feature type="signal peptide" evidence="3">
    <location>
        <begin position="1"/>
        <end position="25"/>
    </location>
</feature>
<dbReference type="PANTHER" id="PTHR15414">
    <property type="entry name" value="OS-9-RELATED"/>
    <property type="match status" value="1"/>
</dbReference>
<evidence type="ECO:0000256" key="2">
    <source>
        <dbReference type="RuleBase" id="RU369099"/>
    </source>
</evidence>
<dbReference type="InterPro" id="IPR009011">
    <property type="entry name" value="Man6P_isomerase_rcpt-bd_dom_sf"/>
</dbReference>
<evidence type="ECO:0000259" key="4">
    <source>
        <dbReference type="Pfam" id="PF07915"/>
    </source>
</evidence>
<reference evidence="5" key="3">
    <citation type="submission" date="2025-09" db="UniProtKB">
        <authorList>
            <consortium name="Ensembl"/>
        </authorList>
    </citation>
    <scope>IDENTIFICATION</scope>
</reference>
<dbReference type="GO" id="GO:0030246">
    <property type="term" value="F:carbohydrate binding"/>
    <property type="evidence" value="ECO:0007669"/>
    <property type="project" value="UniProtKB-UniRule"/>
</dbReference>
<accession>A0A3P9BNF7</accession>
<keyword evidence="3" id="KW-0732">Signal</keyword>
<dbReference type="Ensembl" id="ENSMZET00005011548.1">
    <property type="protein sequence ID" value="ENSMZEP00005011161.1"/>
    <property type="gene ID" value="ENSMZEG00005008335.1"/>
</dbReference>
<keyword evidence="2" id="KW-0256">Endoplasmic reticulum</keyword>
<dbReference type="Proteomes" id="UP000265160">
    <property type="component" value="LG5"/>
</dbReference>
<keyword evidence="6" id="KW-1185">Reference proteome</keyword>
<reference evidence="5 6" key="1">
    <citation type="journal article" date="2014" name="Nature">
        <title>The genomic substrate for adaptive radiation in African cichlid fish.</title>
        <authorList>
            <person name="Brawand D."/>
            <person name="Wagner C.E."/>
            <person name="Li Y.I."/>
            <person name="Malinsky M."/>
            <person name="Keller I."/>
            <person name="Fan S."/>
            <person name="Simakov O."/>
            <person name="Ng A.Y."/>
            <person name="Lim Z.W."/>
            <person name="Bezault E."/>
            <person name="Turner-Maier J."/>
            <person name="Johnson J."/>
            <person name="Alcazar R."/>
            <person name="Noh H.J."/>
            <person name="Russell P."/>
            <person name="Aken B."/>
            <person name="Alfoldi J."/>
            <person name="Amemiya C."/>
            <person name="Azzouzi N."/>
            <person name="Baroiller J.F."/>
            <person name="Barloy-Hubler F."/>
            <person name="Berlin A."/>
            <person name="Bloomquist R."/>
            <person name="Carleton K.L."/>
            <person name="Conte M.A."/>
            <person name="D'Cotta H."/>
            <person name="Eshel O."/>
            <person name="Gaffney L."/>
            <person name="Galibert F."/>
            <person name="Gante H.F."/>
            <person name="Gnerre S."/>
            <person name="Greuter L."/>
            <person name="Guyon R."/>
            <person name="Haddad N.S."/>
            <person name="Haerty W."/>
            <person name="Harris R.M."/>
            <person name="Hofmann H.A."/>
            <person name="Hourlier T."/>
            <person name="Hulata G."/>
            <person name="Jaffe D.B."/>
            <person name="Lara M."/>
            <person name="Lee A.P."/>
            <person name="MacCallum I."/>
            <person name="Mwaiko S."/>
            <person name="Nikaido M."/>
            <person name="Nishihara H."/>
            <person name="Ozouf-Costaz C."/>
            <person name="Penman D.J."/>
            <person name="Przybylski D."/>
            <person name="Rakotomanga M."/>
            <person name="Renn S.C.P."/>
            <person name="Ribeiro F.J."/>
            <person name="Ron M."/>
            <person name="Salzburger W."/>
            <person name="Sanchez-Pulido L."/>
            <person name="Santos M.E."/>
            <person name="Searle S."/>
            <person name="Sharpe T."/>
            <person name="Swofford R."/>
            <person name="Tan F.J."/>
            <person name="Williams L."/>
            <person name="Young S."/>
            <person name="Yin S."/>
            <person name="Okada N."/>
            <person name="Kocher T.D."/>
            <person name="Miska E.A."/>
            <person name="Lander E.S."/>
            <person name="Venkatesh B."/>
            <person name="Fernald R.D."/>
            <person name="Meyer A."/>
            <person name="Ponting C.P."/>
            <person name="Streelman J.T."/>
            <person name="Lindblad-Toh K."/>
            <person name="Seehausen O."/>
            <person name="Di Palma F."/>
        </authorList>
    </citation>
    <scope>NUCLEOTIDE SEQUENCE</scope>
</reference>
<feature type="chain" id="PRO_5018246737" description="Endoplasmic reticulum lectin" evidence="3">
    <location>
        <begin position="26"/>
        <end position="156"/>
    </location>
</feature>
<name>A0A3P9BNF7_9CICH</name>
<evidence type="ECO:0000313" key="5">
    <source>
        <dbReference type="Ensembl" id="ENSMZEP00005011161.1"/>
    </source>
</evidence>
<reference evidence="5" key="2">
    <citation type="submission" date="2025-08" db="UniProtKB">
        <authorList>
            <consortium name="Ensembl"/>
        </authorList>
    </citation>
    <scope>IDENTIFICATION</scope>
</reference>
<evidence type="ECO:0000313" key="6">
    <source>
        <dbReference type="Proteomes" id="UP000265160"/>
    </source>
</evidence>
<dbReference type="AlphaFoldDB" id="A0A3P9BNF7"/>
<proteinExistence type="inferred from homology"/>
<dbReference type="GO" id="GO:0005788">
    <property type="term" value="C:endoplasmic reticulum lumen"/>
    <property type="evidence" value="ECO:0007669"/>
    <property type="project" value="UniProtKB-SubCell"/>
</dbReference>
<comment type="function">
    <text evidence="2">Lectin involved in the quality control of the secretory pathway. As a member of the endoplasmic reticulum-associated degradation lumenal (ERAD-L) surveillance system, targets misfolded endoplasmic reticulum lumenal glycoproteins for degradation.</text>
</comment>
<dbReference type="GO" id="GO:0030970">
    <property type="term" value="P:retrograde protein transport, ER to cytosol"/>
    <property type="evidence" value="ECO:0007669"/>
    <property type="project" value="TreeGrafter"/>
</dbReference>
<dbReference type="Pfam" id="PF07915">
    <property type="entry name" value="PRKCSH"/>
    <property type="match status" value="1"/>
</dbReference>
<comment type="subcellular location">
    <subcellularLocation>
        <location evidence="1 2">Endoplasmic reticulum lumen</location>
    </subcellularLocation>
</comment>
<sequence>MMAASLVWLLKRLYVFLLTCPLCVPGFLNLEELNDMKYGIQILPDPVILGQVSQKMLTDIVMMVSSKYKQLYECRLPAQAVRFHQDPATEPDSEGYTGPDIPDLLKPMHNAPCLLKTKDWWTYEFCHGQHIRQYHLEGLQTAQAKAVPQPDLCKWL</sequence>
<feature type="domain" description="Protein OS9-like" evidence="4">
    <location>
        <begin position="113"/>
        <end position="136"/>
    </location>
</feature>
<dbReference type="Gene3D" id="2.70.130.10">
    <property type="entry name" value="Mannose-6-phosphate receptor binding domain"/>
    <property type="match status" value="1"/>
</dbReference>
<dbReference type="GeneTree" id="ENSGT00530000063603"/>
<evidence type="ECO:0000256" key="1">
    <source>
        <dbReference type="ARBA" id="ARBA00004319"/>
    </source>
</evidence>